<feature type="transmembrane region" description="Helical" evidence="1">
    <location>
        <begin position="100"/>
        <end position="121"/>
    </location>
</feature>
<keyword evidence="1" id="KW-0812">Transmembrane</keyword>
<dbReference type="Proteomes" id="UP000024635">
    <property type="component" value="Unassembled WGS sequence"/>
</dbReference>
<protein>
    <submittedName>
        <fullName evidence="2">Uncharacterized protein</fullName>
    </submittedName>
</protein>
<sequence length="196" mass="22837">MWSGRVSIATLGACERRHNRRCAGDATGLFFRYFPCLDTRFLKCGWRKDYDYIRNAMSVRFCLLQHSSVGTKSITSATYKWEIVHTHYLGNGWLFYYFRVLHPLLMHIAPPMLSCVVFRLAGDKKRKETTREASTSKNVDQTSGVVPIAWRQPQDRDAFPRHIFSSCTKDMLSLYILFRFIYAPPTMCLILYYCSS</sequence>
<accession>A0A016SJ17</accession>
<evidence type="ECO:0000313" key="3">
    <source>
        <dbReference type="Proteomes" id="UP000024635"/>
    </source>
</evidence>
<name>A0A016SJ17_9BILA</name>
<reference evidence="3" key="1">
    <citation type="journal article" date="2015" name="Nat. Genet.">
        <title>The genome and transcriptome of the zoonotic hookworm Ancylostoma ceylanicum identify infection-specific gene families.</title>
        <authorList>
            <person name="Schwarz E.M."/>
            <person name="Hu Y."/>
            <person name="Antoshechkin I."/>
            <person name="Miller M.M."/>
            <person name="Sternberg P.W."/>
            <person name="Aroian R.V."/>
        </authorList>
    </citation>
    <scope>NUCLEOTIDE SEQUENCE</scope>
    <source>
        <strain evidence="3">HY135</strain>
    </source>
</reference>
<keyword evidence="1" id="KW-0472">Membrane</keyword>
<keyword evidence="3" id="KW-1185">Reference proteome</keyword>
<evidence type="ECO:0000256" key="1">
    <source>
        <dbReference type="SAM" id="Phobius"/>
    </source>
</evidence>
<dbReference type="EMBL" id="JARK01001557">
    <property type="protein sequence ID" value="EYB90387.1"/>
    <property type="molecule type" value="Genomic_DNA"/>
</dbReference>
<keyword evidence="1" id="KW-1133">Transmembrane helix</keyword>
<evidence type="ECO:0000313" key="2">
    <source>
        <dbReference type="EMBL" id="EYB90387.1"/>
    </source>
</evidence>
<feature type="transmembrane region" description="Helical" evidence="1">
    <location>
        <begin position="172"/>
        <end position="193"/>
    </location>
</feature>
<gene>
    <name evidence="2" type="primary">Acey_s0221.g2586</name>
    <name evidence="2" type="ORF">Y032_0221g2586</name>
</gene>
<comment type="caution">
    <text evidence="2">The sequence shown here is derived from an EMBL/GenBank/DDBJ whole genome shotgun (WGS) entry which is preliminary data.</text>
</comment>
<dbReference type="AlphaFoldDB" id="A0A016SJ17"/>
<organism evidence="2 3">
    <name type="scientific">Ancylostoma ceylanicum</name>
    <dbReference type="NCBI Taxonomy" id="53326"/>
    <lineage>
        <taxon>Eukaryota</taxon>
        <taxon>Metazoa</taxon>
        <taxon>Ecdysozoa</taxon>
        <taxon>Nematoda</taxon>
        <taxon>Chromadorea</taxon>
        <taxon>Rhabditida</taxon>
        <taxon>Rhabditina</taxon>
        <taxon>Rhabditomorpha</taxon>
        <taxon>Strongyloidea</taxon>
        <taxon>Ancylostomatidae</taxon>
        <taxon>Ancylostomatinae</taxon>
        <taxon>Ancylostoma</taxon>
    </lineage>
</organism>
<proteinExistence type="predicted"/>